<dbReference type="PROSITE" id="PS50873">
    <property type="entry name" value="PEROXIDASE_4"/>
    <property type="match status" value="1"/>
</dbReference>
<dbReference type="InterPro" id="IPR000823">
    <property type="entry name" value="Peroxidase_pln"/>
</dbReference>
<dbReference type="InterPro" id="IPR002016">
    <property type="entry name" value="Haem_peroxidase"/>
</dbReference>
<keyword evidence="9" id="KW-0560">Oxidoreductase</keyword>
<evidence type="ECO:0000256" key="7">
    <source>
        <dbReference type="ARBA" id="ARBA00022617"/>
    </source>
</evidence>
<evidence type="ECO:0000256" key="1">
    <source>
        <dbReference type="ARBA" id="ARBA00000189"/>
    </source>
</evidence>
<dbReference type="Pfam" id="PF00141">
    <property type="entry name" value="peroxidase"/>
    <property type="match status" value="1"/>
</dbReference>
<keyword evidence="10" id="KW-0408">Iron</keyword>
<dbReference type="Gene3D" id="1.10.420.10">
    <property type="entry name" value="Peroxidase, domain 2"/>
    <property type="match status" value="1"/>
</dbReference>
<evidence type="ECO:0000256" key="3">
    <source>
        <dbReference type="ARBA" id="ARBA00001970"/>
    </source>
</evidence>
<keyword evidence="11" id="KW-1015">Disulfide bond</keyword>
<dbReference type="Gene3D" id="1.10.520.10">
    <property type="match status" value="1"/>
</dbReference>
<evidence type="ECO:0000256" key="6">
    <source>
        <dbReference type="ARBA" id="ARBA00022559"/>
    </source>
</evidence>
<comment type="catalytic activity">
    <reaction evidence="1">
        <text>2 a phenolic donor + H2O2 = 2 a phenolic radical donor + 2 H2O</text>
        <dbReference type="Rhea" id="RHEA:56136"/>
        <dbReference type="ChEBI" id="CHEBI:15377"/>
        <dbReference type="ChEBI" id="CHEBI:16240"/>
        <dbReference type="ChEBI" id="CHEBI:139520"/>
        <dbReference type="ChEBI" id="CHEBI:139521"/>
        <dbReference type="EC" id="1.11.1.7"/>
    </reaction>
</comment>
<evidence type="ECO:0000259" key="13">
    <source>
        <dbReference type="PROSITE" id="PS50873"/>
    </source>
</evidence>
<keyword evidence="12" id="KW-0325">Glycoprotein</keyword>
<keyword evidence="15" id="KW-1185">Reference proteome</keyword>
<dbReference type="PANTHER" id="PTHR31517:SF48">
    <property type="entry name" value="PEROXIDASE 16-RELATED"/>
    <property type="match status" value="1"/>
</dbReference>
<dbReference type="SUPFAM" id="SSF48113">
    <property type="entry name" value="Heme-dependent peroxidases"/>
    <property type="match status" value="1"/>
</dbReference>
<dbReference type="PRINTS" id="PR00458">
    <property type="entry name" value="PEROXIDASE"/>
</dbReference>
<evidence type="ECO:0000256" key="9">
    <source>
        <dbReference type="ARBA" id="ARBA00023002"/>
    </source>
</evidence>
<evidence type="ECO:0000256" key="4">
    <source>
        <dbReference type="ARBA" id="ARBA00006873"/>
    </source>
</evidence>
<feature type="domain" description="Plant heme peroxidase family profile" evidence="13">
    <location>
        <begin position="1"/>
        <end position="208"/>
    </location>
</feature>
<dbReference type="PANTHER" id="PTHR31517">
    <property type="match status" value="1"/>
</dbReference>
<sequence>MCPGVVSCADILAMAARDAVVLTGGPYWKVPNGRKDGRISNAIDSLDLPFPTASLSELHQSFTQRGLSMKDLVALSGGHTLGFSHCSSFQNRIHNFNEKTIIDPSLDRSFAERLREVCPMHNKEHGAGAYFDTTPTVFDNSYFKLLIQGKSILSSDQALLSSNKTKALVTKFATCQEEFYAAFVKSMIRMSRISGNGTEIRLDCGVPN</sequence>
<dbReference type="CDD" id="cd00693">
    <property type="entry name" value="secretory_peroxidase"/>
    <property type="match status" value="1"/>
</dbReference>
<comment type="caution">
    <text evidence="14">The sequence shown here is derived from an EMBL/GenBank/DDBJ whole genome shotgun (WGS) entry which is preliminary data.</text>
</comment>
<dbReference type="InterPro" id="IPR010255">
    <property type="entry name" value="Haem_peroxidase_sf"/>
</dbReference>
<evidence type="ECO:0000256" key="5">
    <source>
        <dbReference type="ARBA" id="ARBA00012313"/>
    </source>
</evidence>
<comment type="cofactor">
    <cofactor evidence="2">
        <name>Ca(2+)</name>
        <dbReference type="ChEBI" id="CHEBI:29108"/>
    </cofactor>
</comment>
<keyword evidence="6" id="KW-0575">Peroxidase</keyword>
<accession>A0ABR0DM01</accession>
<gene>
    <name evidence="14" type="ORF">RD792_000915</name>
</gene>
<evidence type="ECO:0000256" key="10">
    <source>
        <dbReference type="ARBA" id="ARBA00023004"/>
    </source>
</evidence>
<dbReference type="EMBL" id="JAYDYQ010001087">
    <property type="protein sequence ID" value="KAK4490254.1"/>
    <property type="molecule type" value="Genomic_DNA"/>
</dbReference>
<dbReference type="InterPro" id="IPR019793">
    <property type="entry name" value="Peroxidases_heam-ligand_BS"/>
</dbReference>
<evidence type="ECO:0000256" key="11">
    <source>
        <dbReference type="ARBA" id="ARBA00023157"/>
    </source>
</evidence>
<name>A0ABR0DM01_9LAMI</name>
<protein>
    <recommendedName>
        <fullName evidence="5">peroxidase</fullName>
        <ecNumber evidence="5">1.11.1.7</ecNumber>
    </recommendedName>
</protein>
<comment type="cofactor">
    <cofactor evidence="3">
        <name>heme b</name>
        <dbReference type="ChEBI" id="CHEBI:60344"/>
    </cofactor>
</comment>
<dbReference type="Proteomes" id="UP001291926">
    <property type="component" value="Unassembled WGS sequence"/>
</dbReference>
<keyword evidence="7" id="KW-0349">Heme</keyword>
<dbReference type="EC" id="1.11.1.7" evidence="5"/>
<proteinExistence type="inferred from homology"/>
<dbReference type="PRINTS" id="PR00461">
    <property type="entry name" value="PLPEROXIDASE"/>
</dbReference>
<organism evidence="14 15">
    <name type="scientific">Penstemon davidsonii</name>
    <dbReference type="NCBI Taxonomy" id="160366"/>
    <lineage>
        <taxon>Eukaryota</taxon>
        <taxon>Viridiplantae</taxon>
        <taxon>Streptophyta</taxon>
        <taxon>Embryophyta</taxon>
        <taxon>Tracheophyta</taxon>
        <taxon>Spermatophyta</taxon>
        <taxon>Magnoliopsida</taxon>
        <taxon>eudicotyledons</taxon>
        <taxon>Gunneridae</taxon>
        <taxon>Pentapetalae</taxon>
        <taxon>asterids</taxon>
        <taxon>lamiids</taxon>
        <taxon>Lamiales</taxon>
        <taxon>Plantaginaceae</taxon>
        <taxon>Cheloneae</taxon>
        <taxon>Penstemon</taxon>
    </lineage>
</organism>
<comment type="similarity">
    <text evidence="4">Belongs to the peroxidase family. Ascorbate peroxidase subfamily.</text>
</comment>
<evidence type="ECO:0000256" key="12">
    <source>
        <dbReference type="ARBA" id="ARBA00023180"/>
    </source>
</evidence>
<evidence type="ECO:0000256" key="2">
    <source>
        <dbReference type="ARBA" id="ARBA00001913"/>
    </source>
</evidence>
<evidence type="ECO:0000313" key="15">
    <source>
        <dbReference type="Proteomes" id="UP001291926"/>
    </source>
</evidence>
<dbReference type="PROSITE" id="PS00435">
    <property type="entry name" value="PEROXIDASE_1"/>
    <property type="match status" value="1"/>
</dbReference>
<reference evidence="14 15" key="1">
    <citation type="journal article" date="2023" name="bioRxiv">
        <title>Genome report: Whole genome sequence and annotation of Penstemon davidsonii.</title>
        <authorList>
            <person name="Ostevik K.L."/>
            <person name="Alabady M."/>
            <person name="Zhang M."/>
            <person name="Rausher M.D."/>
        </authorList>
    </citation>
    <scope>NUCLEOTIDE SEQUENCE [LARGE SCALE GENOMIC DNA]</scope>
    <source>
        <strain evidence="14">DNT005</strain>
        <tissue evidence="14">Whole leaf</tissue>
    </source>
</reference>
<dbReference type="InterPro" id="IPR033905">
    <property type="entry name" value="Secretory_peroxidase"/>
</dbReference>
<evidence type="ECO:0000313" key="14">
    <source>
        <dbReference type="EMBL" id="KAK4490254.1"/>
    </source>
</evidence>
<evidence type="ECO:0000256" key="8">
    <source>
        <dbReference type="ARBA" id="ARBA00022723"/>
    </source>
</evidence>
<keyword evidence="8" id="KW-0479">Metal-binding</keyword>